<protein>
    <recommendedName>
        <fullName evidence="2">Tyr recombinase domain-containing protein</fullName>
    </recommendedName>
</protein>
<dbReference type="GO" id="GO:0006310">
    <property type="term" value="P:DNA recombination"/>
    <property type="evidence" value="ECO:0007669"/>
    <property type="project" value="UniProtKB-KW"/>
</dbReference>
<dbReference type="Proteomes" id="UP000325779">
    <property type="component" value="Unassembled WGS sequence"/>
</dbReference>
<feature type="domain" description="Tyr recombinase" evidence="2">
    <location>
        <begin position="188"/>
        <end position="405"/>
    </location>
</feature>
<sequence length="417" mass="47972">MLKFASNNLSTRLFDLEYKVIKFSDGRLARYMLASVETCVPSLSASVYEVAYSMGGRRYRSSIKTIFYHIAFLFTWAKVSCIDIEVMLLEGIGLDFKSIKNFSRWLEKGISPPREGDQINRYVTKILHSCSSFSLWFVENYTPLVSSLVDSNVSYMKLIESHKKAWSEVMGGRESDPIAQDLTDAELRLIEEYLKDRLQNTADKRGMHLRNYILWRLVLRFGLRIGEALAIRLQDLDLTGPHPSLEIIRIEERGRDYVDPRTPNNPLVKTYGRLLYFAPEDEDIIGYIEAYVSQYRVEVDKVKRSTIFLLHDFLFVSHGPSNAGCPLSCSSANKVSRDIRLECVGVFHWHIVRHAVFNRLYEAAASLENNATQIDHIVYMGGWGSPSSLNRYAKRAIRDLTRARLLKNNKDRVENDD</sequence>
<dbReference type="InterPro" id="IPR013762">
    <property type="entry name" value="Integrase-like_cat_sf"/>
</dbReference>
<dbReference type="InterPro" id="IPR011010">
    <property type="entry name" value="DNA_brk_join_enz"/>
</dbReference>
<evidence type="ECO:0000313" key="3">
    <source>
        <dbReference type="EMBL" id="VVO79669.1"/>
    </source>
</evidence>
<dbReference type="InterPro" id="IPR002104">
    <property type="entry name" value="Integrase_catalytic"/>
</dbReference>
<dbReference type="AlphaFoldDB" id="A0ABD7VDE8"/>
<organism evidence="3 4">
    <name type="scientific">Pseudomonas fluorescens</name>
    <dbReference type="NCBI Taxonomy" id="294"/>
    <lineage>
        <taxon>Bacteria</taxon>
        <taxon>Pseudomonadati</taxon>
        <taxon>Pseudomonadota</taxon>
        <taxon>Gammaproteobacteria</taxon>
        <taxon>Pseudomonadales</taxon>
        <taxon>Pseudomonadaceae</taxon>
        <taxon>Pseudomonas</taxon>
    </lineage>
</organism>
<gene>
    <name evidence="3" type="ORF">PS732_01764</name>
</gene>
<accession>A0ABD7VDE8</accession>
<dbReference type="PROSITE" id="PS51898">
    <property type="entry name" value="TYR_RECOMBINASE"/>
    <property type="match status" value="1"/>
</dbReference>
<name>A0ABD7VDE8_PSEFL</name>
<dbReference type="CDD" id="cd00397">
    <property type="entry name" value="DNA_BRE_C"/>
    <property type="match status" value="1"/>
</dbReference>
<evidence type="ECO:0000259" key="2">
    <source>
        <dbReference type="PROSITE" id="PS51898"/>
    </source>
</evidence>
<reference evidence="3 4" key="1">
    <citation type="submission" date="2019-09" db="EMBL/GenBank/DDBJ databases">
        <authorList>
            <person name="Chandra G."/>
            <person name="Truman W A."/>
        </authorList>
    </citation>
    <scope>NUCLEOTIDE SEQUENCE [LARGE SCALE GENOMIC DNA]</scope>
    <source>
        <strain evidence="3">PS732</strain>
    </source>
</reference>
<comment type="caution">
    <text evidence="3">The sequence shown here is derived from an EMBL/GenBank/DDBJ whole genome shotgun (WGS) entry which is preliminary data.</text>
</comment>
<evidence type="ECO:0000313" key="4">
    <source>
        <dbReference type="Proteomes" id="UP000325779"/>
    </source>
</evidence>
<keyword evidence="1" id="KW-0233">DNA recombination</keyword>
<proteinExistence type="predicted"/>
<dbReference type="SUPFAM" id="SSF56349">
    <property type="entry name" value="DNA breaking-rejoining enzymes"/>
    <property type="match status" value="1"/>
</dbReference>
<dbReference type="Gene3D" id="1.10.443.10">
    <property type="entry name" value="Intergrase catalytic core"/>
    <property type="match status" value="1"/>
</dbReference>
<dbReference type="EMBL" id="CABVIJ010000006">
    <property type="protein sequence ID" value="VVO79669.1"/>
    <property type="molecule type" value="Genomic_DNA"/>
</dbReference>
<evidence type="ECO:0000256" key="1">
    <source>
        <dbReference type="ARBA" id="ARBA00023172"/>
    </source>
</evidence>